<feature type="region of interest" description="Disordered" evidence="1">
    <location>
        <begin position="495"/>
        <end position="519"/>
    </location>
</feature>
<evidence type="ECO:0000313" key="3">
    <source>
        <dbReference type="Proteomes" id="UP000256970"/>
    </source>
</evidence>
<evidence type="ECO:0000256" key="1">
    <source>
        <dbReference type="SAM" id="MobiDB-lite"/>
    </source>
</evidence>
<accession>A0A383V3L2</accession>
<protein>
    <submittedName>
        <fullName evidence="2">Uncharacterized protein</fullName>
    </submittedName>
</protein>
<dbReference type="EMBL" id="FNXT01000048">
    <property type="protein sequence ID" value="SZX60197.1"/>
    <property type="molecule type" value="Genomic_DNA"/>
</dbReference>
<dbReference type="Proteomes" id="UP000256970">
    <property type="component" value="Unassembled WGS sequence"/>
</dbReference>
<reference evidence="2 3" key="1">
    <citation type="submission" date="2016-10" db="EMBL/GenBank/DDBJ databases">
        <authorList>
            <person name="Cai Z."/>
        </authorList>
    </citation>
    <scope>NUCLEOTIDE SEQUENCE [LARGE SCALE GENOMIC DNA]</scope>
</reference>
<feature type="region of interest" description="Disordered" evidence="1">
    <location>
        <begin position="316"/>
        <end position="362"/>
    </location>
</feature>
<gene>
    <name evidence="2" type="ORF">BQ4739_LOCUS774</name>
</gene>
<organism evidence="2 3">
    <name type="scientific">Tetradesmus obliquus</name>
    <name type="common">Green alga</name>
    <name type="synonym">Acutodesmus obliquus</name>
    <dbReference type="NCBI Taxonomy" id="3088"/>
    <lineage>
        <taxon>Eukaryota</taxon>
        <taxon>Viridiplantae</taxon>
        <taxon>Chlorophyta</taxon>
        <taxon>core chlorophytes</taxon>
        <taxon>Chlorophyceae</taxon>
        <taxon>CS clade</taxon>
        <taxon>Sphaeropleales</taxon>
        <taxon>Scenedesmaceae</taxon>
        <taxon>Tetradesmus</taxon>
    </lineage>
</organism>
<sequence length="585" mass="60744">MFEMPACYVQSVSAHGVGGVQAPAAADSSTLRQRGSGRYHRGGSLKFSSLQLPDPQSESLPLFPGASEFDALQAAATSSSSQLRSRAERHAWRSWLMAPSHVPLVMEAAWLLLALLFRQDDPCAAALQERVHTQLSQHYVSEVLSGQGIVENAAGLWAQALADAACHLLRSAFPSVAELADAQLQQVLQRQLRLWTTGLLPSDIGAPSHRCAQQAATAAGADADSVEVAGDSSTATAAITRAGKATRSVAAPFVSVKPGPLVSSFMAAQGIKPAALLHTSGPQLRKLTVTQQQQQQQQRPGQLAADDRAEAVVQSNTFQQQQVASNSLRKTVSSSRRNGTWGLGSAAGDQQQTGDVPTGAEKGSRRVQAAACLAAAVAAAEQYSSSKKAGAAAASRSRGKLQTEMQQLEVRRGQMMLGGSDKVQAASNQIVGWLSEPSGAAAALPASVTDAQCKAQRQLMQSHLRHGEWKLAHTFNASVHDKCLDMAAAVAVVPPTPASNGPGSGSSSSNGGNADARFDRPGGGWADIAGCGLVSSRLSKARAGGGAAAAAVSATKVTKAAKAIVEDVRRKYAASPAVSSPPRRR</sequence>
<evidence type="ECO:0000313" key="2">
    <source>
        <dbReference type="EMBL" id="SZX60197.1"/>
    </source>
</evidence>
<feature type="compositionally biased region" description="Low complexity" evidence="1">
    <location>
        <begin position="495"/>
        <end position="513"/>
    </location>
</feature>
<proteinExistence type="predicted"/>
<keyword evidence="3" id="KW-1185">Reference proteome</keyword>
<name>A0A383V3L2_TETOB</name>
<dbReference type="AlphaFoldDB" id="A0A383V3L2"/>
<feature type="compositionally biased region" description="Polar residues" evidence="1">
    <location>
        <begin position="316"/>
        <end position="338"/>
    </location>
</feature>